<accession>A0A835D8U3</accession>
<organism evidence="6 7">
    <name type="scientific">Tetracentron sinense</name>
    <name type="common">Spur-leaf</name>
    <dbReference type="NCBI Taxonomy" id="13715"/>
    <lineage>
        <taxon>Eukaryota</taxon>
        <taxon>Viridiplantae</taxon>
        <taxon>Streptophyta</taxon>
        <taxon>Embryophyta</taxon>
        <taxon>Tracheophyta</taxon>
        <taxon>Spermatophyta</taxon>
        <taxon>Magnoliopsida</taxon>
        <taxon>Trochodendrales</taxon>
        <taxon>Trochodendraceae</taxon>
        <taxon>Tetracentron</taxon>
    </lineage>
</organism>
<dbReference type="GO" id="GO:0005743">
    <property type="term" value="C:mitochondrial inner membrane"/>
    <property type="evidence" value="ECO:0007669"/>
    <property type="project" value="UniProtKB-SubCell"/>
</dbReference>
<keyword evidence="3" id="KW-0472">Membrane</keyword>
<comment type="similarity">
    <text evidence="2 4">Belongs to the prohibitin family.</text>
</comment>
<name>A0A835D8U3_TETSI</name>
<dbReference type="InterPro" id="IPR000163">
    <property type="entry name" value="Prohibitin"/>
</dbReference>
<evidence type="ECO:0000256" key="4">
    <source>
        <dbReference type="RuleBase" id="RU366048"/>
    </source>
</evidence>
<dbReference type="AlphaFoldDB" id="A0A835D8U3"/>
<keyword evidence="7" id="KW-1185">Reference proteome</keyword>
<dbReference type="OrthoDB" id="275637at2759"/>
<evidence type="ECO:0000256" key="2">
    <source>
        <dbReference type="ARBA" id="ARBA00009658"/>
    </source>
</evidence>
<evidence type="ECO:0000256" key="3">
    <source>
        <dbReference type="ARBA" id="ARBA00023136"/>
    </source>
</evidence>
<reference evidence="6 7" key="1">
    <citation type="submission" date="2020-04" db="EMBL/GenBank/DDBJ databases">
        <title>Plant Genome Project.</title>
        <authorList>
            <person name="Zhang R.-G."/>
        </authorList>
    </citation>
    <scope>NUCLEOTIDE SEQUENCE [LARGE SCALE GENOMIC DNA]</scope>
    <source>
        <strain evidence="6">YNK0</strain>
        <tissue evidence="6">Leaf</tissue>
    </source>
</reference>
<sequence length="208" mass="24031">MIPWFDRPVIYDVRAQPHLVDSISGSCDLQMVDSFLDFLHIREILDDVSITSLTFGREFTAAIEAKQVAAQEAERAKFVVEKAEQDKRSAVIRAQDMEQDPIDIVKIHCQIFSRLDMLEISPPFMLKRWTKNANKDAIVDEVGSLIHDEHFGAKALRISHIDRRVTGLASMVGRSEAMYTRAMYYLDRSFEEIETMEMRCSRKKIEKM</sequence>
<protein>
    <recommendedName>
        <fullName evidence="4">Prohibitin</fullName>
    </recommendedName>
</protein>
<keyword evidence="4" id="KW-0999">Mitochondrion inner membrane</keyword>
<comment type="subcellular location">
    <subcellularLocation>
        <location evidence="1">Membrane</location>
    </subcellularLocation>
    <subcellularLocation>
        <location evidence="4">Mitochondrion inner membrane</location>
    </subcellularLocation>
</comment>
<keyword evidence="4" id="KW-0496">Mitochondrion</keyword>
<evidence type="ECO:0000256" key="5">
    <source>
        <dbReference type="SAM" id="Coils"/>
    </source>
</evidence>
<dbReference type="Proteomes" id="UP000655225">
    <property type="component" value="Unassembled WGS sequence"/>
</dbReference>
<evidence type="ECO:0000313" key="7">
    <source>
        <dbReference type="Proteomes" id="UP000655225"/>
    </source>
</evidence>
<dbReference type="PANTHER" id="PTHR23222:SF1">
    <property type="entry name" value="PROHIBITIN-2"/>
    <property type="match status" value="1"/>
</dbReference>
<evidence type="ECO:0000313" key="6">
    <source>
        <dbReference type="EMBL" id="KAF8391294.1"/>
    </source>
</evidence>
<dbReference type="EMBL" id="JABCRI010000017">
    <property type="protein sequence ID" value="KAF8391294.1"/>
    <property type="molecule type" value="Genomic_DNA"/>
</dbReference>
<feature type="coiled-coil region" evidence="5">
    <location>
        <begin position="66"/>
        <end position="100"/>
    </location>
</feature>
<evidence type="ECO:0000256" key="1">
    <source>
        <dbReference type="ARBA" id="ARBA00004370"/>
    </source>
</evidence>
<proteinExistence type="inferred from homology"/>
<comment type="caution">
    <text evidence="6">The sequence shown here is derived from an EMBL/GenBank/DDBJ whole genome shotgun (WGS) entry which is preliminary data.</text>
</comment>
<keyword evidence="5" id="KW-0175">Coiled coil</keyword>
<gene>
    <name evidence="6" type="ORF">HHK36_023596</name>
</gene>
<dbReference type="PANTHER" id="PTHR23222">
    <property type="entry name" value="PROHIBITIN"/>
    <property type="match status" value="1"/>
</dbReference>
<dbReference type="GO" id="GO:0007005">
    <property type="term" value="P:mitochondrion organization"/>
    <property type="evidence" value="ECO:0007669"/>
    <property type="project" value="TreeGrafter"/>
</dbReference>